<dbReference type="EMBL" id="JADOXO010000613">
    <property type="protein sequence ID" value="KAF9801976.1"/>
    <property type="molecule type" value="Genomic_DNA"/>
</dbReference>
<reference evidence="1" key="1">
    <citation type="submission" date="2020-11" db="EMBL/GenBank/DDBJ databases">
        <authorList>
            <person name="Koelle M."/>
            <person name="Horta M.A.C."/>
            <person name="Nowrousian M."/>
            <person name="Ohm R.A."/>
            <person name="Benz P."/>
            <person name="Pilgard A."/>
        </authorList>
    </citation>
    <scope>NUCLEOTIDE SEQUENCE</scope>
    <source>
        <strain evidence="1">FPRL280</strain>
    </source>
</reference>
<sequence length="119" mass="13150">MTVFPESTEGSGLTHGLNHAVTLREQRTVYGRSDQPSWQKRANMEYILRTTSICGAGQRAYALRRDSDSRIANPQGTYIGITVWNMVLGTDTIVGECESPSAHLAEDDKAYEGRSREGV</sequence>
<dbReference type="AlphaFoldDB" id="A0A8H7NTC6"/>
<reference evidence="1" key="2">
    <citation type="journal article" name="Front. Microbiol.">
        <title>Degradative Capacity of Two Strains of Rhodonia placenta: From Phenotype to Genotype.</title>
        <authorList>
            <person name="Kolle M."/>
            <person name="Horta M.A.C."/>
            <person name="Nowrousian M."/>
            <person name="Ohm R.A."/>
            <person name="Benz J.P."/>
            <person name="Pilgard A."/>
        </authorList>
    </citation>
    <scope>NUCLEOTIDE SEQUENCE</scope>
    <source>
        <strain evidence="1">FPRL280</strain>
    </source>
</reference>
<name>A0A8H7NTC6_9APHY</name>
<proteinExistence type="predicted"/>
<protein>
    <submittedName>
        <fullName evidence="1">Uncharacterized protein</fullName>
    </submittedName>
</protein>
<accession>A0A8H7NTC6</accession>
<dbReference type="Proteomes" id="UP000639403">
    <property type="component" value="Unassembled WGS sequence"/>
</dbReference>
<gene>
    <name evidence="1" type="ORF">IEO21_09987</name>
</gene>
<evidence type="ECO:0000313" key="1">
    <source>
        <dbReference type="EMBL" id="KAF9801976.1"/>
    </source>
</evidence>
<organism evidence="1 2">
    <name type="scientific">Rhodonia placenta</name>
    <dbReference type="NCBI Taxonomy" id="104341"/>
    <lineage>
        <taxon>Eukaryota</taxon>
        <taxon>Fungi</taxon>
        <taxon>Dikarya</taxon>
        <taxon>Basidiomycota</taxon>
        <taxon>Agaricomycotina</taxon>
        <taxon>Agaricomycetes</taxon>
        <taxon>Polyporales</taxon>
        <taxon>Adustoporiaceae</taxon>
        <taxon>Rhodonia</taxon>
    </lineage>
</organism>
<comment type="caution">
    <text evidence="1">The sequence shown here is derived from an EMBL/GenBank/DDBJ whole genome shotgun (WGS) entry which is preliminary data.</text>
</comment>
<evidence type="ECO:0000313" key="2">
    <source>
        <dbReference type="Proteomes" id="UP000639403"/>
    </source>
</evidence>